<feature type="signal peptide" evidence="1">
    <location>
        <begin position="1"/>
        <end position="25"/>
    </location>
</feature>
<protein>
    <submittedName>
        <fullName evidence="2">Uncharacterized protein</fullName>
    </submittedName>
</protein>
<dbReference type="EMBL" id="CP060635">
    <property type="protein sequence ID" value="QNM07749.1"/>
    <property type="molecule type" value="Genomic_DNA"/>
</dbReference>
<proteinExistence type="predicted"/>
<accession>A0A7G9GAB7</accession>
<dbReference type="AlphaFoldDB" id="A0A7G9GAB7"/>
<dbReference type="KEGG" id="whj:H9Q79_12605"/>
<dbReference type="PROSITE" id="PS51257">
    <property type="entry name" value="PROKAR_LIPOPROTEIN"/>
    <property type="match status" value="1"/>
</dbReference>
<evidence type="ECO:0000256" key="1">
    <source>
        <dbReference type="SAM" id="SignalP"/>
    </source>
</evidence>
<keyword evidence="1" id="KW-0732">Signal</keyword>
<reference evidence="2 3" key="1">
    <citation type="submission" date="2020-08" db="EMBL/GenBank/DDBJ databases">
        <authorList>
            <person name="Liu C."/>
            <person name="Sun Q."/>
        </authorList>
    </citation>
    <scope>NUCLEOTIDE SEQUENCE [LARGE SCALE GENOMIC DNA]</scope>
    <source>
        <strain evidence="2 3">NSJ-29</strain>
    </source>
</reference>
<name>A0A7G9GAB7_9FIRM</name>
<sequence length="198" mass="22243">MRTNVKVRLLSVLLTVILCATMLTACGKSSGKRTLSVSFPKTACVTVQGTETITNYSHDRVIVHEDGYIEVCGTMQSGDETYSVQWLYTSDGKPVGSREEQPSGQKDTVLLLDNYFDFVPGEDGVVKVEGNTVYYEDYYVVYDVENDIIREITVFSDGQPGNHFEMNEFGQLMEMELYDSSGVYLKVENTYEEIPVES</sequence>
<dbReference type="Proteomes" id="UP000515860">
    <property type="component" value="Chromosome"/>
</dbReference>
<evidence type="ECO:0000313" key="2">
    <source>
        <dbReference type="EMBL" id="QNM07749.1"/>
    </source>
</evidence>
<keyword evidence="3" id="KW-1185">Reference proteome</keyword>
<dbReference type="RefSeq" id="WP_249328432.1">
    <property type="nucleotide sequence ID" value="NZ_CP060635.1"/>
</dbReference>
<feature type="chain" id="PRO_5038481254" evidence="1">
    <location>
        <begin position="26"/>
        <end position="198"/>
    </location>
</feature>
<organism evidence="2 3">
    <name type="scientific">Wansuia hejianensis</name>
    <dbReference type="NCBI Taxonomy" id="2763667"/>
    <lineage>
        <taxon>Bacteria</taxon>
        <taxon>Bacillati</taxon>
        <taxon>Bacillota</taxon>
        <taxon>Clostridia</taxon>
        <taxon>Lachnospirales</taxon>
        <taxon>Lachnospiraceae</taxon>
        <taxon>Wansuia</taxon>
    </lineage>
</organism>
<gene>
    <name evidence="2" type="ORF">H9Q79_12605</name>
</gene>
<evidence type="ECO:0000313" key="3">
    <source>
        <dbReference type="Proteomes" id="UP000515860"/>
    </source>
</evidence>